<evidence type="ECO:0000313" key="2">
    <source>
        <dbReference type="EMBL" id="GLQ02070.1"/>
    </source>
</evidence>
<accession>A0AA37S2E3</accession>
<proteinExistence type="predicted"/>
<name>A0AA37S2E3_9GAMM</name>
<evidence type="ECO:0000256" key="1">
    <source>
        <dbReference type="SAM" id="Phobius"/>
    </source>
</evidence>
<sequence length="88" mass="9910">MILKGCVVIFCLVCINLFARHNMTQKKANGYSNKDLLKISFVFSSLLTILTLAMITIGTEFSGSIQSIGLFIIYWSNIYGLLKVWRNA</sequence>
<comment type="caution">
    <text evidence="2">The sequence shown here is derived from an EMBL/GenBank/DDBJ whole genome shotgun (WGS) entry which is preliminary data.</text>
</comment>
<feature type="transmembrane region" description="Helical" evidence="1">
    <location>
        <begin position="35"/>
        <end position="57"/>
    </location>
</feature>
<keyword evidence="1" id="KW-1133">Transmembrane helix</keyword>
<dbReference type="Proteomes" id="UP001161408">
    <property type="component" value="Unassembled WGS sequence"/>
</dbReference>
<keyword evidence="3" id="KW-1185">Reference proteome</keyword>
<gene>
    <name evidence="2" type="ORF">GCM10007914_09510</name>
</gene>
<keyword evidence="1" id="KW-0812">Transmembrane</keyword>
<feature type="transmembrane region" description="Helical" evidence="1">
    <location>
        <begin position="63"/>
        <end position="82"/>
    </location>
</feature>
<evidence type="ECO:0000313" key="3">
    <source>
        <dbReference type="Proteomes" id="UP001161408"/>
    </source>
</evidence>
<dbReference type="EMBL" id="BSNE01000003">
    <property type="protein sequence ID" value="GLQ02070.1"/>
    <property type="molecule type" value="Genomic_DNA"/>
</dbReference>
<dbReference type="AlphaFoldDB" id="A0AA37S2E3"/>
<protein>
    <submittedName>
        <fullName evidence="2">Uncharacterized protein</fullName>
    </submittedName>
</protein>
<reference evidence="2" key="1">
    <citation type="journal article" date="2014" name="Int. J. Syst. Evol. Microbiol.">
        <title>Complete genome sequence of Corynebacterium casei LMG S-19264T (=DSM 44701T), isolated from a smear-ripened cheese.</title>
        <authorList>
            <consortium name="US DOE Joint Genome Institute (JGI-PGF)"/>
            <person name="Walter F."/>
            <person name="Albersmeier A."/>
            <person name="Kalinowski J."/>
            <person name="Ruckert C."/>
        </authorList>
    </citation>
    <scope>NUCLEOTIDE SEQUENCE</scope>
    <source>
        <strain evidence="2">NBRC 103034</strain>
    </source>
</reference>
<keyword evidence="1" id="KW-0472">Membrane</keyword>
<organism evidence="2 3">
    <name type="scientific">Pseudoalteromonas tetraodonis GFC</name>
    <dbReference type="NCBI Taxonomy" id="1315271"/>
    <lineage>
        <taxon>Bacteria</taxon>
        <taxon>Pseudomonadati</taxon>
        <taxon>Pseudomonadota</taxon>
        <taxon>Gammaproteobacteria</taxon>
        <taxon>Alteromonadales</taxon>
        <taxon>Pseudoalteromonadaceae</taxon>
        <taxon>Pseudoalteromonas</taxon>
    </lineage>
</organism>
<reference evidence="2" key="2">
    <citation type="submission" date="2023-01" db="EMBL/GenBank/DDBJ databases">
        <title>Draft genome sequence of Pseudoalteromonas tetraodonis strain NBRC 103034.</title>
        <authorList>
            <person name="Sun Q."/>
            <person name="Mori K."/>
        </authorList>
    </citation>
    <scope>NUCLEOTIDE SEQUENCE</scope>
    <source>
        <strain evidence="2">NBRC 103034</strain>
    </source>
</reference>
<feature type="transmembrane region" description="Helical" evidence="1">
    <location>
        <begin position="6"/>
        <end position="23"/>
    </location>
</feature>